<accession>F8LEV6</accession>
<dbReference type="GO" id="GO:0006508">
    <property type="term" value="P:proteolysis"/>
    <property type="evidence" value="ECO:0007669"/>
    <property type="project" value="UniProtKB-KW"/>
</dbReference>
<dbReference type="EMBL" id="FR872660">
    <property type="protein sequence ID" value="CCB92024.1"/>
    <property type="molecule type" value="Genomic_DNA"/>
</dbReference>
<reference evidence="2" key="1">
    <citation type="submission" date="2011-05" db="EMBL/GenBank/DDBJ databases">
        <title>Unity in variety -- the pan-genome of the Chlamydiae.</title>
        <authorList>
            <person name="Collingro A."/>
            <person name="Tischler P."/>
            <person name="Weinmaier T."/>
            <person name="Penz T."/>
            <person name="Heinz E."/>
            <person name="Brunham R.C."/>
            <person name="Read T.D."/>
            <person name="Bavoil P.M."/>
            <person name="Sachse K."/>
            <person name="Kahane S."/>
            <person name="Friedman M.G."/>
            <person name="Rattei T."/>
            <person name="Myers G.S.A."/>
            <person name="Horn M."/>
        </authorList>
    </citation>
    <scope>NUCLEOTIDE SEQUENCE</scope>
    <source>
        <strain evidence="2">2032/99</strain>
    </source>
</reference>
<organism evidence="2">
    <name type="scientific">Waddlia chondrophila 2032/99</name>
    <dbReference type="NCBI Taxonomy" id="765953"/>
    <lineage>
        <taxon>Bacteria</taxon>
        <taxon>Pseudomonadati</taxon>
        <taxon>Chlamydiota</taxon>
        <taxon>Chlamydiia</taxon>
        <taxon>Parachlamydiales</taxon>
        <taxon>Waddliaceae</taxon>
        <taxon>Waddlia</taxon>
    </lineage>
</organism>
<dbReference type="InterPro" id="IPR055130">
    <property type="entry name" value="PreP_C"/>
</dbReference>
<dbReference type="Pfam" id="PF00675">
    <property type="entry name" value="Peptidase_M16"/>
    <property type="match status" value="1"/>
</dbReference>
<evidence type="ECO:0000259" key="1">
    <source>
        <dbReference type="SMART" id="SM01264"/>
    </source>
</evidence>
<proteinExistence type="predicted"/>
<keyword evidence="2" id="KW-0482">Metalloprotease</keyword>
<dbReference type="FunFam" id="3.30.830.10:FF:000034">
    <property type="entry name" value="presequence protease 1, chloroplastic/mitochondrial"/>
    <property type="match status" value="1"/>
</dbReference>
<dbReference type="GO" id="GO:0046872">
    <property type="term" value="F:metal ion binding"/>
    <property type="evidence" value="ECO:0007669"/>
    <property type="project" value="InterPro"/>
</dbReference>
<feature type="domain" description="Peptidase M16C associated" evidence="1">
    <location>
        <begin position="468"/>
        <end position="717"/>
    </location>
</feature>
<sequence length="986" mass="111281">MALNKIGDTYNAFKLKRLVPLPEINCLLREIEHEPSGAKVLHIENNDPENVFCLSFRTIPETSNGVAHILEHTVLCGSKKFPVKDPFFSMTRRSLNTFMNAFTGDDFTCYPAASQVPQDFYNLLEVYLDAVFHPNLKEYSFLQEGHRLEFSIPEDPSSPLEYKGIVYNEMKGAMASPDQRLYNAIDHALFPDLTYSVNSGGDPMVIPELTYEELKAFHSKFYHPSRCLFYFYGNLPVERHLDFIQKNILSGVEKVEPIPHLSRQKRFQEEKSKEIGYPFSRDEDPSEQAMAAFGWLTCGILEQETTLALEIITLVLFGTDAAPLKKALLKSGLCKQVFASVGDDNSEIPVSIVVKGCNPDNIQKLKILIKEKLQEIAEQGLSDTLIQSALHQVEFHRSEITGDHYPYGLSLFLRCGLLMQHGGNPESSLLVHSLCDDLLAKLKKNPRYLSELITKHFIHNPHFVSILAAPDPELNDKERELEEKKLKEKEIALDDSQKEFLVKRAAELAAFQKEQEEINIDILPKISLKDVPKNSMNFPLEQETLNNFTLYHHDCFTNEIIYSDLVFPLPRIEEQELPFLRLFTLLLPQLGCGGRSYIENLEYIQAHTGGISVSETLNAQISDPSLLDPYLTIEGKALKRNQGKLFKLLREMATSTDFTDASRIKEVLVKHFTGMQSKFTQNALRYAMGLSTSPFSPANRINQVMGGLTYYHFLKELMENLDSRLESLITSLQSLQNRLLGAGSPHLVLSCSASDYEALKKEHCYGLCEMETKEAAHWITNHQIPKVESQGRIIASPVAFTSTATRSIPYKHPDTPAITAAAKMFDNLILHPQIREKGGAYGAGAINHATQGTFTFYTYRDPCIASSLDAFALSVQKIAEGSFSEEDLEEAKLEIIQGLDSPISPGSRAYTAYSWLRSGKSLEIRQQYRNQVLSLTREQVKEAVKTHLAPQMQESVTVVFAEKELLESENRKFQSLNKPLLPIFST</sequence>
<dbReference type="AlphaFoldDB" id="F8LEV6"/>
<protein>
    <submittedName>
        <fullName evidence="2">Metalloprotease</fullName>
    </submittedName>
</protein>
<keyword evidence="2" id="KW-0378">Hydrolase</keyword>
<gene>
    <name evidence="2" type="ORF">WCH_BJ09090</name>
</gene>
<dbReference type="InterPro" id="IPR007863">
    <property type="entry name" value="Peptidase_M16_C"/>
</dbReference>
<dbReference type="Pfam" id="PF05193">
    <property type="entry name" value="Peptidase_M16_C"/>
    <property type="match status" value="1"/>
</dbReference>
<dbReference type="Pfam" id="PF08367">
    <property type="entry name" value="M16C_assoc"/>
    <property type="match status" value="1"/>
</dbReference>
<dbReference type="InterPro" id="IPR013578">
    <property type="entry name" value="Peptidase_M16C_assoc"/>
</dbReference>
<dbReference type="InterPro" id="IPR011765">
    <property type="entry name" value="Pept_M16_N"/>
</dbReference>
<dbReference type="SMART" id="SM01264">
    <property type="entry name" value="M16C_associated"/>
    <property type="match status" value="1"/>
</dbReference>
<dbReference type="GO" id="GO:0008237">
    <property type="term" value="F:metallopeptidase activity"/>
    <property type="evidence" value="ECO:0007669"/>
    <property type="project" value="UniProtKB-KW"/>
</dbReference>
<dbReference type="Pfam" id="PF22516">
    <property type="entry name" value="PreP_C"/>
    <property type="match status" value="1"/>
</dbReference>
<dbReference type="InterPro" id="IPR011249">
    <property type="entry name" value="Metalloenz_LuxS/M16"/>
</dbReference>
<dbReference type="Gene3D" id="3.30.830.10">
    <property type="entry name" value="Metalloenzyme, LuxS/M16 peptidase-like"/>
    <property type="match status" value="4"/>
</dbReference>
<name>F8LEV6_9BACT</name>
<dbReference type="PANTHER" id="PTHR43016">
    <property type="entry name" value="PRESEQUENCE PROTEASE"/>
    <property type="match status" value="1"/>
</dbReference>
<dbReference type="PANTHER" id="PTHR43016:SF13">
    <property type="entry name" value="PRESEQUENCE PROTEASE, MITOCHONDRIAL"/>
    <property type="match status" value="1"/>
</dbReference>
<keyword evidence="2" id="KW-0645">Protease</keyword>
<evidence type="ECO:0000313" key="2">
    <source>
        <dbReference type="EMBL" id="CCB92024.1"/>
    </source>
</evidence>
<dbReference type="SUPFAM" id="SSF63411">
    <property type="entry name" value="LuxS/MPP-like metallohydrolase"/>
    <property type="match status" value="4"/>
</dbReference>